<proteinExistence type="predicted"/>
<evidence type="ECO:0000313" key="1">
    <source>
        <dbReference type="EMBL" id="PKC08220.1"/>
    </source>
</evidence>
<evidence type="ECO:0000313" key="2">
    <source>
        <dbReference type="EMBL" id="PKK75626.1"/>
    </source>
</evidence>
<dbReference type="EMBL" id="LLXJ01000567">
    <property type="protein sequence ID" value="PKC08220.1"/>
    <property type="molecule type" value="Genomic_DNA"/>
</dbReference>
<dbReference type="VEuPathDB" id="FungiDB:FUN_013249"/>
<protein>
    <submittedName>
        <fullName evidence="2">Uncharacterized protein</fullName>
    </submittedName>
</protein>
<accession>A0A2N1NNZ1</accession>
<reference evidence="1 3" key="2">
    <citation type="submission" date="2017-09" db="EMBL/GenBank/DDBJ databases">
        <title>Extensive intraspecific genome diversity in a model arbuscular mycorrhizal fungus.</title>
        <authorList>
            <person name="Chen E.C."/>
            <person name="Morin E."/>
            <person name="Beaudet D."/>
            <person name="Noel J."/>
            <person name="Ndikumana S."/>
            <person name="Charron P."/>
            <person name="St-Onge C."/>
            <person name="Giorgi J."/>
            <person name="Grigoriev I.V."/>
            <person name="Roux C."/>
            <person name="Martin F.M."/>
            <person name="Corradi N."/>
        </authorList>
    </citation>
    <scope>NUCLEOTIDE SEQUENCE [LARGE SCALE GENOMIC DNA]</scope>
    <source>
        <strain evidence="1 3">A5</strain>
    </source>
</reference>
<evidence type="ECO:0000313" key="3">
    <source>
        <dbReference type="Proteomes" id="UP000232722"/>
    </source>
</evidence>
<evidence type="ECO:0000313" key="4">
    <source>
        <dbReference type="Proteomes" id="UP000233469"/>
    </source>
</evidence>
<name>A0A2N1NNZ1_9GLOM</name>
<dbReference type="VEuPathDB" id="FungiDB:RhiirFUN_020222"/>
<dbReference type="AlphaFoldDB" id="A0A2N1NNZ1"/>
<sequence>MCIILDILDEKLNTDKYQYKCITKKRMFSATLFDIDYIDFGEVDFFSPDYFTY</sequence>
<reference evidence="2 4" key="3">
    <citation type="submission" date="2017-10" db="EMBL/GenBank/DDBJ databases">
        <title>Extensive intraspecific genome diversity in a model arbuscular mycorrhizal fungus.</title>
        <authorList>
            <person name="Chen E.C.H."/>
            <person name="Morin E."/>
            <person name="Baudet D."/>
            <person name="Noel J."/>
            <person name="Ndikumana S."/>
            <person name="Charron P."/>
            <person name="St-Onge C."/>
            <person name="Giorgi J."/>
            <person name="Grigoriev I.V."/>
            <person name="Roux C."/>
            <person name="Martin F.M."/>
            <person name="Corradi N."/>
        </authorList>
    </citation>
    <scope>NUCLEOTIDE SEQUENCE [LARGE SCALE GENOMIC DNA]</scope>
    <source>
        <strain evidence="2 4">C2</strain>
    </source>
</reference>
<gene>
    <name evidence="1" type="ORF">RhiirA5_358202</name>
    <name evidence="2" type="ORF">RhiirC2_736199</name>
</gene>
<dbReference type="EMBL" id="LLXL01000230">
    <property type="protein sequence ID" value="PKK75626.1"/>
    <property type="molecule type" value="Genomic_DNA"/>
</dbReference>
<dbReference type="Proteomes" id="UP000233469">
    <property type="component" value="Unassembled WGS sequence"/>
</dbReference>
<reference evidence="3 4" key="1">
    <citation type="submission" date="2016-04" db="EMBL/GenBank/DDBJ databases">
        <title>Genome analyses suggest a sexual origin of heterokaryosis in a supposedly ancient asexual fungus.</title>
        <authorList>
            <person name="Ropars J."/>
            <person name="Sedzielewska K."/>
            <person name="Noel J."/>
            <person name="Charron P."/>
            <person name="Farinelli L."/>
            <person name="Marton T."/>
            <person name="Kruger M."/>
            <person name="Pelin A."/>
            <person name="Brachmann A."/>
            <person name="Corradi N."/>
        </authorList>
    </citation>
    <scope>NUCLEOTIDE SEQUENCE [LARGE SCALE GENOMIC DNA]</scope>
    <source>
        <strain evidence="1 3">A5</strain>
        <strain evidence="2 4">C2</strain>
    </source>
</reference>
<dbReference type="Proteomes" id="UP000232722">
    <property type="component" value="Unassembled WGS sequence"/>
</dbReference>
<organism evidence="2 4">
    <name type="scientific">Rhizophagus irregularis</name>
    <dbReference type="NCBI Taxonomy" id="588596"/>
    <lineage>
        <taxon>Eukaryota</taxon>
        <taxon>Fungi</taxon>
        <taxon>Fungi incertae sedis</taxon>
        <taxon>Mucoromycota</taxon>
        <taxon>Glomeromycotina</taxon>
        <taxon>Glomeromycetes</taxon>
        <taxon>Glomerales</taxon>
        <taxon>Glomeraceae</taxon>
        <taxon>Rhizophagus</taxon>
    </lineage>
</organism>
<comment type="caution">
    <text evidence="2">The sequence shown here is derived from an EMBL/GenBank/DDBJ whole genome shotgun (WGS) entry which is preliminary data.</text>
</comment>